<keyword evidence="2" id="KW-1185">Reference proteome</keyword>
<dbReference type="Proteomes" id="UP001054945">
    <property type="component" value="Unassembled WGS sequence"/>
</dbReference>
<organism evidence="1 2">
    <name type="scientific">Caerostris extrusa</name>
    <name type="common">Bark spider</name>
    <name type="synonym">Caerostris bankana</name>
    <dbReference type="NCBI Taxonomy" id="172846"/>
    <lineage>
        <taxon>Eukaryota</taxon>
        <taxon>Metazoa</taxon>
        <taxon>Ecdysozoa</taxon>
        <taxon>Arthropoda</taxon>
        <taxon>Chelicerata</taxon>
        <taxon>Arachnida</taxon>
        <taxon>Araneae</taxon>
        <taxon>Araneomorphae</taxon>
        <taxon>Entelegynae</taxon>
        <taxon>Araneoidea</taxon>
        <taxon>Araneidae</taxon>
        <taxon>Caerostris</taxon>
    </lineage>
</organism>
<sequence length="86" mass="10391">MADYWLVTSDTSGKAFRQSYQECTNRYAWNHKIFKDWLKTEELKSSSTYKQQRRTQIERSFLRQIFLVQEAVAFKVKEAVKEKCEK</sequence>
<accession>A0AAV4P133</accession>
<reference evidence="1 2" key="1">
    <citation type="submission" date="2021-06" db="EMBL/GenBank/DDBJ databases">
        <title>Caerostris extrusa draft genome.</title>
        <authorList>
            <person name="Kono N."/>
            <person name="Arakawa K."/>
        </authorList>
    </citation>
    <scope>NUCLEOTIDE SEQUENCE [LARGE SCALE GENOMIC DNA]</scope>
</reference>
<dbReference type="EMBL" id="BPLR01021462">
    <property type="protein sequence ID" value="GIX89916.1"/>
    <property type="molecule type" value="Genomic_DNA"/>
</dbReference>
<gene>
    <name evidence="1" type="ORF">CEXT_259751</name>
</gene>
<evidence type="ECO:0000313" key="2">
    <source>
        <dbReference type="Proteomes" id="UP001054945"/>
    </source>
</evidence>
<evidence type="ECO:0000313" key="1">
    <source>
        <dbReference type="EMBL" id="GIX89916.1"/>
    </source>
</evidence>
<protein>
    <recommendedName>
        <fullName evidence="3">Transposase</fullName>
    </recommendedName>
</protein>
<dbReference type="AlphaFoldDB" id="A0AAV4P133"/>
<comment type="caution">
    <text evidence="1">The sequence shown here is derived from an EMBL/GenBank/DDBJ whole genome shotgun (WGS) entry which is preliminary data.</text>
</comment>
<proteinExistence type="predicted"/>
<evidence type="ECO:0008006" key="3">
    <source>
        <dbReference type="Google" id="ProtNLM"/>
    </source>
</evidence>
<name>A0AAV4P133_CAEEX</name>